<evidence type="ECO:0000313" key="3">
    <source>
        <dbReference type="Proteomes" id="UP000502928"/>
    </source>
</evidence>
<dbReference type="KEGG" id="mut:GVT53_01745"/>
<feature type="region of interest" description="Disordered" evidence="1">
    <location>
        <begin position="404"/>
        <end position="431"/>
    </location>
</feature>
<accession>A0A6G7IXX8</accession>
<evidence type="ECO:0000256" key="1">
    <source>
        <dbReference type="SAM" id="MobiDB-lite"/>
    </source>
</evidence>
<dbReference type="RefSeq" id="WP_166247134.1">
    <property type="nucleotide sequence ID" value="NZ_CP049616.1"/>
</dbReference>
<dbReference type="EMBL" id="CP049616">
    <property type="protein sequence ID" value="QII43461.1"/>
    <property type="molecule type" value="Genomic_DNA"/>
</dbReference>
<organism evidence="2 3">
    <name type="scientific">Flagellimonas oceani</name>
    <dbReference type="NCBI Taxonomy" id="2698672"/>
    <lineage>
        <taxon>Bacteria</taxon>
        <taxon>Pseudomonadati</taxon>
        <taxon>Bacteroidota</taxon>
        <taxon>Flavobacteriia</taxon>
        <taxon>Flavobacteriales</taxon>
        <taxon>Flavobacteriaceae</taxon>
        <taxon>Flagellimonas</taxon>
    </lineage>
</organism>
<evidence type="ECO:0000313" key="2">
    <source>
        <dbReference type="EMBL" id="QII43461.1"/>
    </source>
</evidence>
<dbReference type="AlphaFoldDB" id="A0A6G7IXX8"/>
<protein>
    <submittedName>
        <fullName evidence="2">Uncharacterized protein</fullName>
    </submittedName>
</protein>
<name>A0A6G7IXX8_9FLAO</name>
<feature type="region of interest" description="Disordered" evidence="1">
    <location>
        <begin position="477"/>
        <end position="496"/>
    </location>
</feature>
<feature type="compositionally biased region" description="Basic and acidic residues" evidence="1">
    <location>
        <begin position="480"/>
        <end position="496"/>
    </location>
</feature>
<keyword evidence="3" id="KW-1185">Reference proteome</keyword>
<dbReference type="Proteomes" id="UP000502928">
    <property type="component" value="Chromosome"/>
</dbReference>
<sequence length="549" mass="58005">MTIRIIRPTISGNTLSLTGDATPVTLPTADGSETVINDGSNTTVNGSGTSADPYTIDVPANTDSQDLSLSGDELSLTGDPTATPIDLGAYTETVTGANDITVTDDGSGNYTVDYADGDKDDTNELTLRGSGAPSSAPVNNNSGVTYVDTNAGQLYIYDGFSWSIVGGSATPGDASDSNELITFFGINGTDLRITESGTNFDIPLASINTDSQDLSLSGDELSLTGDPTATPIDLSGYLDNTDNQDLTISGNTLSLTGDATPVTLPTADGSETVINDGSNTTVNGSGTSADPYTIDVPANTDSQDLSLSGDELSLTGDPTATPIDLGAYTETVTGANDITVTDDGSGNYTVDYADGDKDDTNELSDLSLDGSNVLTLSNPATGGNSVDLSGLLGTDSQDLSLSGDELSLTGDPTATPIDLSGYLDNTDNRTNDKRQHVEPYWRRDPCYAPYCGRFGDRYQRRFEHDCERQRYQRGPLYDRCSGEHRQPGPEPERRRAEPYRILQLRRSTLGLTRRRLPGRTTSPLPTTVAGTILWTMPMETRTTPTSCPT</sequence>
<reference evidence="2 3" key="1">
    <citation type="submission" date="2020-02" db="EMBL/GenBank/DDBJ databases">
        <title>Complete genome of Muricauda sp. 501str8.</title>
        <authorList>
            <person name="Dong B."/>
            <person name="Zhu S."/>
            <person name="Yang J."/>
            <person name="Chen J."/>
        </authorList>
    </citation>
    <scope>NUCLEOTIDE SEQUENCE [LARGE SCALE GENOMIC DNA]</scope>
    <source>
        <strain evidence="2 3">501str8</strain>
    </source>
</reference>
<gene>
    <name evidence="2" type="ORF">GVT53_01745</name>
</gene>
<proteinExistence type="predicted"/>